<dbReference type="InterPro" id="IPR004307">
    <property type="entry name" value="TspO_MBR"/>
</dbReference>
<evidence type="ECO:0000256" key="1">
    <source>
        <dbReference type="ARBA" id="ARBA00004141"/>
    </source>
</evidence>
<dbReference type="EMBL" id="CAFBON010000176">
    <property type="protein sequence ID" value="CAB4998466.1"/>
    <property type="molecule type" value="Genomic_DNA"/>
</dbReference>
<keyword evidence="4 6" id="KW-1133">Transmembrane helix</keyword>
<dbReference type="Pfam" id="PF03073">
    <property type="entry name" value="TspO_MBR"/>
    <property type="match status" value="1"/>
</dbReference>
<organism evidence="8">
    <name type="scientific">freshwater metagenome</name>
    <dbReference type="NCBI Taxonomy" id="449393"/>
    <lineage>
        <taxon>unclassified sequences</taxon>
        <taxon>metagenomes</taxon>
        <taxon>ecological metagenomes</taxon>
    </lineage>
</organism>
<evidence type="ECO:0000256" key="5">
    <source>
        <dbReference type="ARBA" id="ARBA00023136"/>
    </source>
</evidence>
<dbReference type="PANTHER" id="PTHR10057">
    <property type="entry name" value="PERIPHERAL-TYPE BENZODIAZEPINE RECEPTOR"/>
    <property type="match status" value="1"/>
</dbReference>
<dbReference type="GO" id="GO:0033013">
    <property type="term" value="P:tetrapyrrole metabolic process"/>
    <property type="evidence" value="ECO:0007669"/>
    <property type="project" value="UniProtKB-ARBA"/>
</dbReference>
<comment type="similarity">
    <text evidence="2">Belongs to the TspO/BZRP family.</text>
</comment>
<keyword evidence="3 6" id="KW-0812">Transmembrane</keyword>
<sequence>MEIARISTAVASTALVVGYAVGSGRWVTTGDAWYRSLEQPPWQPPSAVFGIIWPYNFAALIAAGIAVALSGSAAARTVWLVGLALSVAAALAWARLFFVGHSLWPAAIALIAAAVLTAPIVVAAWNTRTWAGAILLPYNVWVALAASVPVGYALRN</sequence>
<evidence type="ECO:0000313" key="8">
    <source>
        <dbReference type="EMBL" id="CAB4998466.1"/>
    </source>
</evidence>
<dbReference type="PANTHER" id="PTHR10057:SF0">
    <property type="entry name" value="TRANSLOCATOR PROTEIN"/>
    <property type="match status" value="1"/>
</dbReference>
<proteinExistence type="inferred from homology"/>
<comment type="subcellular location">
    <subcellularLocation>
        <location evidence="1">Membrane</location>
        <topology evidence="1">Multi-pass membrane protein</topology>
    </subcellularLocation>
</comment>
<feature type="transmembrane region" description="Helical" evidence="6">
    <location>
        <begin position="77"/>
        <end position="98"/>
    </location>
</feature>
<feature type="transmembrane region" description="Helical" evidence="6">
    <location>
        <begin position="132"/>
        <end position="154"/>
    </location>
</feature>
<evidence type="ECO:0000256" key="3">
    <source>
        <dbReference type="ARBA" id="ARBA00022692"/>
    </source>
</evidence>
<gene>
    <name evidence="7" type="ORF">UFOPK3001_01204</name>
    <name evidence="8" type="ORF">UFOPK3954_01601</name>
</gene>
<dbReference type="EMBL" id="CAFAAJ010000068">
    <property type="protein sequence ID" value="CAB4805220.1"/>
    <property type="molecule type" value="Genomic_DNA"/>
</dbReference>
<dbReference type="CDD" id="cd15904">
    <property type="entry name" value="TSPO_MBR"/>
    <property type="match status" value="1"/>
</dbReference>
<dbReference type="AlphaFoldDB" id="A0A6J7NZ53"/>
<reference evidence="8" key="1">
    <citation type="submission" date="2020-05" db="EMBL/GenBank/DDBJ databases">
        <authorList>
            <person name="Chiriac C."/>
            <person name="Salcher M."/>
            <person name="Ghai R."/>
            <person name="Kavagutti S V."/>
        </authorList>
    </citation>
    <scope>NUCLEOTIDE SEQUENCE</scope>
</reference>
<evidence type="ECO:0000256" key="4">
    <source>
        <dbReference type="ARBA" id="ARBA00022989"/>
    </source>
</evidence>
<dbReference type="InterPro" id="IPR038330">
    <property type="entry name" value="TspO/MBR-related_sf"/>
</dbReference>
<keyword evidence="5 6" id="KW-0472">Membrane</keyword>
<protein>
    <submittedName>
        <fullName evidence="8">Unannotated protein</fullName>
    </submittedName>
</protein>
<accession>A0A6J7NZ53</accession>
<dbReference type="Gene3D" id="1.20.1260.100">
    <property type="entry name" value="TspO/MBR protein"/>
    <property type="match status" value="1"/>
</dbReference>
<feature type="transmembrane region" description="Helical" evidence="6">
    <location>
        <begin position="46"/>
        <end position="70"/>
    </location>
</feature>
<evidence type="ECO:0000256" key="2">
    <source>
        <dbReference type="ARBA" id="ARBA00007524"/>
    </source>
</evidence>
<evidence type="ECO:0000256" key="6">
    <source>
        <dbReference type="SAM" id="Phobius"/>
    </source>
</evidence>
<name>A0A6J7NZ53_9ZZZZ</name>
<dbReference type="GO" id="GO:0016020">
    <property type="term" value="C:membrane"/>
    <property type="evidence" value="ECO:0007669"/>
    <property type="project" value="UniProtKB-SubCell"/>
</dbReference>
<evidence type="ECO:0000313" key="7">
    <source>
        <dbReference type="EMBL" id="CAB4805220.1"/>
    </source>
</evidence>
<feature type="transmembrane region" description="Helical" evidence="6">
    <location>
        <begin position="104"/>
        <end position="125"/>
    </location>
</feature>